<keyword evidence="3" id="KW-0238">DNA-binding</keyword>
<gene>
    <name evidence="7" type="ORF">R53529_LOCUS1517</name>
    <name evidence="6" type="ORF">R53530_LOCUS1611</name>
</gene>
<dbReference type="Pfam" id="PF08220">
    <property type="entry name" value="HTH_DeoR"/>
    <property type="match status" value="1"/>
</dbReference>
<dbReference type="SUPFAM" id="SSF46785">
    <property type="entry name" value="Winged helix' DNA-binding domain"/>
    <property type="match status" value="1"/>
</dbReference>
<keyword evidence="4" id="KW-0804">Transcription</keyword>
<evidence type="ECO:0000313" key="7">
    <source>
        <dbReference type="EMBL" id="CAI3947900.1"/>
    </source>
</evidence>
<dbReference type="InterPro" id="IPR037171">
    <property type="entry name" value="NagB/RpiA_transferase-like"/>
</dbReference>
<dbReference type="InterPro" id="IPR014036">
    <property type="entry name" value="DeoR-like_C"/>
</dbReference>
<evidence type="ECO:0000313" key="9">
    <source>
        <dbReference type="Proteomes" id="UP001154259"/>
    </source>
</evidence>
<organism evidence="6 8">
    <name type="scientific">Commensalibacter communis</name>
    <dbReference type="NCBI Taxonomy" id="2972786"/>
    <lineage>
        <taxon>Bacteria</taxon>
        <taxon>Pseudomonadati</taxon>
        <taxon>Pseudomonadota</taxon>
        <taxon>Alphaproteobacteria</taxon>
        <taxon>Acetobacterales</taxon>
        <taxon>Acetobacteraceae</taxon>
    </lineage>
</organism>
<dbReference type="Gene3D" id="1.10.10.10">
    <property type="entry name" value="Winged helix-like DNA-binding domain superfamily/Winged helix DNA-binding domain"/>
    <property type="match status" value="1"/>
</dbReference>
<dbReference type="PANTHER" id="PTHR30363">
    <property type="entry name" value="HTH-TYPE TRANSCRIPTIONAL REGULATOR SRLR-RELATED"/>
    <property type="match status" value="1"/>
</dbReference>
<proteinExistence type="predicted"/>
<dbReference type="InterPro" id="IPR018356">
    <property type="entry name" value="Tscrpt_reg_HTH_DeoR_CS"/>
</dbReference>
<dbReference type="EMBL" id="CAMXCM010000004">
    <property type="protein sequence ID" value="CAI3947422.1"/>
    <property type="molecule type" value="Genomic_DNA"/>
</dbReference>
<keyword evidence="1" id="KW-0678">Repressor</keyword>
<dbReference type="GO" id="GO:0003700">
    <property type="term" value="F:DNA-binding transcription factor activity"/>
    <property type="evidence" value="ECO:0007669"/>
    <property type="project" value="InterPro"/>
</dbReference>
<evidence type="ECO:0000313" key="6">
    <source>
        <dbReference type="EMBL" id="CAI3947422.1"/>
    </source>
</evidence>
<dbReference type="PROSITE" id="PS00894">
    <property type="entry name" value="HTH_DEOR_1"/>
    <property type="match status" value="1"/>
</dbReference>
<dbReference type="SMART" id="SM01134">
    <property type="entry name" value="DeoRC"/>
    <property type="match status" value="1"/>
</dbReference>
<dbReference type="InterPro" id="IPR036390">
    <property type="entry name" value="WH_DNA-bd_sf"/>
</dbReference>
<dbReference type="PROSITE" id="PS51000">
    <property type="entry name" value="HTH_DEOR_2"/>
    <property type="match status" value="1"/>
</dbReference>
<dbReference type="SUPFAM" id="SSF100950">
    <property type="entry name" value="NagB/RpiA/CoA transferase-like"/>
    <property type="match status" value="1"/>
</dbReference>
<dbReference type="InterPro" id="IPR050313">
    <property type="entry name" value="Carb_Metab_HTH_regulators"/>
</dbReference>
<keyword evidence="9" id="KW-1185">Reference proteome</keyword>
<feature type="domain" description="HTH deoR-type" evidence="5">
    <location>
        <begin position="8"/>
        <end position="63"/>
    </location>
</feature>
<dbReference type="InterPro" id="IPR001034">
    <property type="entry name" value="DeoR_HTH"/>
</dbReference>
<sequence>MLDYAAFPQQRQELIHRRLLKNGSVVCAVLAEELNVSEHTIRRDLQELSQQGICKKVYGGAVLSALRNDNFVDRKQSNYDEKKQIAQKCIEFIQDNGCVFLDASTTNLALAKALPKEIKGTFVTNSPEIAVSLLQLEYCEVILLGGEIHRDTGGCIGGMAIQQIQEMIFDQVFIGGCAMDHEVGLTGFCYADCEFKKIVIKQANQVIVPLTKNKISMVARYVVARSEEIDIIVMSTALDATLSSQFKNNIRFYHTNQEK</sequence>
<name>A0A9W4XI74_9PROT</name>
<protein>
    <submittedName>
        <fullName evidence="6">DeoR/GlpR family (GlpR)</fullName>
    </submittedName>
</protein>
<evidence type="ECO:0000256" key="1">
    <source>
        <dbReference type="ARBA" id="ARBA00022491"/>
    </source>
</evidence>
<accession>A0A9W4XI74</accession>
<comment type="caution">
    <text evidence="6">The sequence shown here is derived from an EMBL/GenBank/DDBJ whole genome shotgun (WGS) entry which is preliminary data.</text>
</comment>
<keyword evidence="2" id="KW-0805">Transcription regulation</keyword>
<evidence type="ECO:0000313" key="8">
    <source>
        <dbReference type="Proteomes" id="UP001154255"/>
    </source>
</evidence>
<evidence type="ECO:0000256" key="4">
    <source>
        <dbReference type="ARBA" id="ARBA00023163"/>
    </source>
</evidence>
<dbReference type="SMART" id="SM00420">
    <property type="entry name" value="HTH_DEOR"/>
    <property type="match status" value="1"/>
</dbReference>
<dbReference type="InterPro" id="IPR036388">
    <property type="entry name" value="WH-like_DNA-bd_sf"/>
</dbReference>
<evidence type="ECO:0000256" key="2">
    <source>
        <dbReference type="ARBA" id="ARBA00023015"/>
    </source>
</evidence>
<dbReference type="Proteomes" id="UP001154255">
    <property type="component" value="Unassembled WGS sequence"/>
</dbReference>
<evidence type="ECO:0000256" key="3">
    <source>
        <dbReference type="ARBA" id="ARBA00023125"/>
    </source>
</evidence>
<dbReference type="PRINTS" id="PR00037">
    <property type="entry name" value="HTHLACR"/>
</dbReference>
<dbReference type="AlphaFoldDB" id="A0A9W4XI74"/>
<dbReference type="EMBL" id="CAMXCS010000003">
    <property type="protein sequence ID" value="CAI3947900.1"/>
    <property type="molecule type" value="Genomic_DNA"/>
</dbReference>
<dbReference type="Proteomes" id="UP001154259">
    <property type="component" value="Unassembled WGS sequence"/>
</dbReference>
<reference evidence="6" key="1">
    <citation type="submission" date="2022-10" db="EMBL/GenBank/DDBJ databases">
        <authorList>
            <person name="Botero Cardona J."/>
        </authorList>
    </citation>
    <scope>NUCLEOTIDE SEQUENCE</scope>
    <source>
        <strain evidence="6">LMG 31819</strain>
        <strain evidence="7">R-53529</strain>
    </source>
</reference>
<dbReference type="RefSeq" id="WP_271789951.1">
    <property type="nucleotide sequence ID" value="NZ_CAMXCJ010000004.1"/>
</dbReference>
<dbReference type="GO" id="GO:0003677">
    <property type="term" value="F:DNA binding"/>
    <property type="evidence" value="ECO:0007669"/>
    <property type="project" value="UniProtKB-KW"/>
</dbReference>
<dbReference type="PANTHER" id="PTHR30363:SF4">
    <property type="entry name" value="GLYCEROL-3-PHOSPHATE REGULON REPRESSOR"/>
    <property type="match status" value="1"/>
</dbReference>
<evidence type="ECO:0000259" key="5">
    <source>
        <dbReference type="PROSITE" id="PS51000"/>
    </source>
</evidence>
<dbReference type="Pfam" id="PF00455">
    <property type="entry name" value="DeoRC"/>
    <property type="match status" value="1"/>
</dbReference>